<gene>
    <name evidence="2" type="ORF">JAJ28_003576</name>
</gene>
<dbReference type="NCBIfam" id="NF005547">
    <property type="entry name" value="PRK07208.1-3"/>
    <property type="match status" value="1"/>
</dbReference>
<evidence type="ECO:0000259" key="1">
    <source>
        <dbReference type="Pfam" id="PF01593"/>
    </source>
</evidence>
<dbReference type="PANTHER" id="PTHR21197:SF0">
    <property type="entry name" value="UDP-GALACTOPYRANOSE MUTASE"/>
    <property type="match status" value="1"/>
</dbReference>
<dbReference type="PANTHER" id="PTHR21197">
    <property type="entry name" value="UDP-GALACTOPYRANOSE MUTASE"/>
    <property type="match status" value="1"/>
</dbReference>
<comment type="caution">
    <text evidence="2">The sequence shown here is derived from an EMBL/GenBank/DDBJ whole genome shotgun (WGS) entry which is preliminary data.</text>
</comment>
<dbReference type="PRINTS" id="PR00419">
    <property type="entry name" value="ADXRDTASE"/>
</dbReference>
<accession>A0AAD3UCZ1</accession>
<protein>
    <submittedName>
        <fullName evidence="2">NAD(P)/FAD-dependent oxidoreductase</fullName>
    </submittedName>
</protein>
<feature type="domain" description="Amine oxidase" evidence="1">
    <location>
        <begin position="41"/>
        <end position="471"/>
    </location>
</feature>
<dbReference type="InterPro" id="IPR036188">
    <property type="entry name" value="FAD/NAD-bd_sf"/>
</dbReference>
<dbReference type="AlphaFoldDB" id="A0AAD3UCZ1"/>
<dbReference type="GO" id="GO:0016491">
    <property type="term" value="F:oxidoreductase activity"/>
    <property type="evidence" value="ECO:0007669"/>
    <property type="project" value="InterPro"/>
</dbReference>
<reference evidence="2" key="1">
    <citation type="journal article" date="2018" name="Genome Biol.">
        <title>SKESA: strategic k-mer extension for scrupulous assemblies.</title>
        <authorList>
            <person name="Souvorov A."/>
            <person name="Agarwala R."/>
            <person name="Lipman D.J."/>
        </authorList>
    </citation>
    <scope>NUCLEOTIDE SEQUENCE</scope>
    <source>
        <strain evidence="2">OLC2673_Aeromonas</strain>
    </source>
</reference>
<sequence length="498" mass="56094">MTRRLSGAAFSTSSLLVSFSDNRVMSDNNTQHIAVLGAGPAGLMAAWRLRQAGFAVTLFEQESVVGGMCATQTFKGRDGEYRFDYGGHRFITKNPELLAFIDELMGDDLLHAERKSVIRFGGRTYDYPLNLPNLLKTAPLALMAGAVKDLLLLPFAKKPTDFAKASFAEWIQSHFGRTLYRQFFEGYTAKLWGINPDQLSADWAGQRISLIDLKDVARRLLPRRNGSISVRTYARKYRYPKYGFGQIFTTLGERLVAEGVELKTGATITRLEQADGRIERVYWSQDNVEQSARFDQVISTLPLPLTCQHLGLPCDLHYRSLRFVNMPLKQENLSDNTWQYLSDPHILATRLQEPRRRSPFMAPMGQTSVMLEIPCNPGDATWQAPLADLRGRVTADLASLGVDTQKLGDETFEARSEYAYPLMDLGYQARRNDAIKALMPITNLIMTGRQGTFRYIFTDTAMEMGMMAADMVIDGVDRRHAIFNHRNENTVIETQSVA</sequence>
<evidence type="ECO:0000313" key="3">
    <source>
        <dbReference type="Proteomes" id="UP000859505"/>
    </source>
</evidence>
<dbReference type="Pfam" id="PF01593">
    <property type="entry name" value="Amino_oxidase"/>
    <property type="match status" value="1"/>
</dbReference>
<dbReference type="GO" id="GO:0050660">
    <property type="term" value="F:flavin adenine dinucleotide binding"/>
    <property type="evidence" value="ECO:0007669"/>
    <property type="project" value="TreeGrafter"/>
</dbReference>
<organism evidence="2 3">
    <name type="scientific">Aeromonas hydrophila</name>
    <dbReference type="NCBI Taxonomy" id="644"/>
    <lineage>
        <taxon>Bacteria</taxon>
        <taxon>Pseudomonadati</taxon>
        <taxon>Pseudomonadota</taxon>
        <taxon>Gammaproteobacteria</taxon>
        <taxon>Aeromonadales</taxon>
        <taxon>Aeromonadaceae</taxon>
        <taxon>Aeromonas</taxon>
    </lineage>
</organism>
<dbReference type="SUPFAM" id="SSF51905">
    <property type="entry name" value="FAD/NAD(P)-binding domain"/>
    <property type="match status" value="1"/>
</dbReference>
<dbReference type="GO" id="GO:0005829">
    <property type="term" value="C:cytosol"/>
    <property type="evidence" value="ECO:0007669"/>
    <property type="project" value="TreeGrafter"/>
</dbReference>
<dbReference type="Gene3D" id="3.50.50.60">
    <property type="entry name" value="FAD/NAD(P)-binding domain"/>
    <property type="match status" value="1"/>
</dbReference>
<proteinExistence type="predicted"/>
<reference evidence="2" key="2">
    <citation type="submission" date="2020-01" db="EMBL/GenBank/DDBJ databases">
        <authorList>
            <consortium name="NCBI Pathogen Detection Project"/>
        </authorList>
    </citation>
    <scope>NUCLEOTIDE SEQUENCE</scope>
    <source>
        <strain evidence="2">OLC2673_Aeromonas</strain>
    </source>
</reference>
<evidence type="ECO:0000313" key="2">
    <source>
        <dbReference type="EMBL" id="HAT6345791.1"/>
    </source>
</evidence>
<name>A0AAD3UCZ1_AERHY</name>
<dbReference type="Proteomes" id="UP000859505">
    <property type="component" value="Unassembled WGS sequence"/>
</dbReference>
<dbReference type="GO" id="GO:0008767">
    <property type="term" value="F:UDP-galactopyranose mutase activity"/>
    <property type="evidence" value="ECO:0007669"/>
    <property type="project" value="TreeGrafter"/>
</dbReference>
<dbReference type="EMBL" id="DACTUL010000034">
    <property type="protein sequence ID" value="HAT6345791.1"/>
    <property type="molecule type" value="Genomic_DNA"/>
</dbReference>
<dbReference type="InterPro" id="IPR002937">
    <property type="entry name" value="Amino_oxidase"/>
</dbReference>